<dbReference type="GO" id="GO:0005524">
    <property type="term" value="F:ATP binding"/>
    <property type="evidence" value="ECO:0007669"/>
    <property type="project" value="UniProtKB-KW"/>
</dbReference>
<dbReference type="RefSeq" id="WP_108852950.1">
    <property type="nucleotide sequence ID" value="NZ_OMOQ01000001.1"/>
</dbReference>
<evidence type="ECO:0000256" key="5">
    <source>
        <dbReference type="SAM" id="MobiDB-lite"/>
    </source>
</evidence>
<keyword evidence="2" id="KW-0378">Hydrolase</keyword>
<evidence type="ECO:0000256" key="1">
    <source>
        <dbReference type="ARBA" id="ARBA00022741"/>
    </source>
</evidence>
<protein>
    <recommendedName>
        <fullName evidence="6">Helicase C-terminal domain-containing protein</fullName>
    </recommendedName>
</protein>
<organism evidence="7 8">
    <name type="scientific">Albidovulum aquaemixtae</name>
    <dbReference type="NCBI Taxonomy" id="1542388"/>
    <lineage>
        <taxon>Bacteria</taxon>
        <taxon>Pseudomonadati</taxon>
        <taxon>Pseudomonadota</taxon>
        <taxon>Alphaproteobacteria</taxon>
        <taxon>Rhodobacterales</taxon>
        <taxon>Paracoccaceae</taxon>
        <taxon>Albidovulum</taxon>
    </lineage>
</organism>
<dbReference type="InterPro" id="IPR027417">
    <property type="entry name" value="P-loop_NTPase"/>
</dbReference>
<evidence type="ECO:0000256" key="3">
    <source>
        <dbReference type="ARBA" id="ARBA00022806"/>
    </source>
</evidence>
<evidence type="ECO:0000256" key="4">
    <source>
        <dbReference type="ARBA" id="ARBA00022840"/>
    </source>
</evidence>
<evidence type="ECO:0000256" key="2">
    <source>
        <dbReference type="ARBA" id="ARBA00022801"/>
    </source>
</evidence>
<accession>A0A2R8B7V2</accession>
<keyword evidence="4" id="KW-0067">ATP-binding</keyword>
<dbReference type="GO" id="GO:0016787">
    <property type="term" value="F:hydrolase activity"/>
    <property type="evidence" value="ECO:0007669"/>
    <property type="project" value="UniProtKB-KW"/>
</dbReference>
<proteinExistence type="predicted"/>
<keyword evidence="8" id="KW-1185">Reference proteome</keyword>
<feature type="compositionally biased region" description="Basic and acidic residues" evidence="5">
    <location>
        <begin position="872"/>
        <end position="889"/>
    </location>
</feature>
<keyword evidence="3" id="KW-0347">Helicase</keyword>
<dbReference type="Proteomes" id="UP000244924">
    <property type="component" value="Unassembled WGS sequence"/>
</dbReference>
<dbReference type="Pfam" id="PF22527">
    <property type="entry name" value="DEXQc_Suv3"/>
    <property type="match status" value="1"/>
</dbReference>
<dbReference type="InterPro" id="IPR001650">
    <property type="entry name" value="Helicase_C-like"/>
</dbReference>
<feature type="compositionally biased region" description="Basic and acidic residues" evidence="5">
    <location>
        <begin position="850"/>
        <end position="861"/>
    </location>
</feature>
<dbReference type="Pfam" id="PF00271">
    <property type="entry name" value="Helicase_C"/>
    <property type="match status" value="1"/>
</dbReference>
<dbReference type="AlphaFoldDB" id="A0A2R8B7V2"/>
<dbReference type="OrthoDB" id="9807155at2"/>
<dbReference type="PROSITE" id="PS51194">
    <property type="entry name" value="HELICASE_CTER"/>
    <property type="match status" value="1"/>
</dbReference>
<sequence length="904" mass="100164">MASEARITAVLGPTNTGKTHYAIERMLAHRTGVIGLPLRLLAREVYDRIVTARGPSVAGLITGEERIIGARAQYWVCTVEAMPTDIGCDFLAVDEIQLCADPERGHVFTDRLLNARGLQETLFLGSDTMRGAVAALVPKVQFMKRERFSTLSYAGSKKLSRMPGRSAIVGFSVENVYAIAELIRRQKGGAAVVMGALSPRTRNAQVAMYQNGDVDYLVATDAIGMGLNLDIGHVGFSATSKFDGHRMRTLFPHELAQIAGRAGRHMAPGTFGVTGEAAPLADEVVESIENHRFSPIQRLNWRSTDLEFASVDRLIASLEAAPSGEWLARGREADDVRALKSLADLPAIRDRAHNPRELRLLWDVCRIPDFQGISPQEHANLLQRIFGFLQGPGHVPDDWLSAQIRRIDKAQGDIDTLSKRLAYIRTWTYVAQRSGWVTDESHWREETRAVEDRLSDALHGALTQRFVDRRTSVLLRRLKQKEGLVADVNDKGEVTVEGEFAGRLEGFRFHLDGSATPDAAKTLKQAAYEALKPEFHLRADRFYNAPDTELDFTEQGGLMWGAEAVGKLVKGADVLKPQIEAFVDEEAGFDVSEKVRRRLQHFIDRKIATLFEPLMNLSRDETLEGLARGFAFRLVEALGVLTRESVAHEVKALDQDMRGTLRKHGVRFGQHTIFLPALLKPAPTRLRLVLWSLAEGLDEFPESPPPGLVTVPNLPDVPKGYYTLSGYHPAGSRAIRIDMLERLADLLRAQDSRAGFETNPDMLSITGMTLEQFADLMKGLGYKAEVGEREKVRAEPVAQPTPEGETSNPITEEEAALQTVTETEVYYTFTWAPRPRGDRAPRARHGGPGGERRGGKPERGGKPHKGKSGPKGKREEFESRSPKKDRIDPDNPFAAALMGLRDKI</sequence>
<dbReference type="SUPFAM" id="SSF52540">
    <property type="entry name" value="P-loop containing nucleoside triphosphate hydrolases"/>
    <property type="match status" value="2"/>
</dbReference>
<gene>
    <name evidence="7" type="ORF">DEA8626_02186</name>
</gene>
<dbReference type="PANTHER" id="PTHR12131:SF1">
    <property type="entry name" value="ATP-DEPENDENT RNA HELICASE SUPV3L1, MITOCHONDRIAL-RELATED"/>
    <property type="match status" value="1"/>
</dbReference>
<feature type="compositionally biased region" description="Basic residues" evidence="5">
    <location>
        <begin position="862"/>
        <end position="871"/>
    </location>
</feature>
<feature type="domain" description="Helicase C-terminal" evidence="6">
    <location>
        <begin position="154"/>
        <end position="307"/>
    </location>
</feature>
<dbReference type="EMBL" id="OMOQ01000001">
    <property type="protein sequence ID" value="SPH18646.1"/>
    <property type="molecule type" value="Genomic_DNA"/>
</dbReference>
<dbReference type="GO" id="GO:0004386">
    <property type="term" value="F:helicase activity"/>
    <property type="evidence" value="ECO:0007669"/>
    <property type="project" value="UniProtKB-KW"/>
</dbReference>
<dbReference type="SMART" id="SM00490">
    <property type="entry name" value="HELICc"/>
    <property type="match status" value="1"/>
</dbReference>
<dbReference type="PANTHER" id="PTHR12131">
    <property type="entry name" value="ATP-DEPENDENT RNA AND DNA HELICASE"/>
    <property type="match status" value="1"/>
</dbReference>
<evidence type="ECO:0000313" key="8">
    <source>
        <dbReference type="Proteomes" id="UP000244924"/>
    </source>
</evidence>
<dbReference type="Gene3D" id="3.40.50.300">
    <property type="entry name" value="P-loop containing nucleotide triphosphate hydrolases"/>
    <property type="match status" value="2"/>
</dbReference>
<evidence type="ECO:0000313" key="7">
    <source>
        <dbReference type="EMBL" id="SPH18646.1"/>
    </source>
</evidence>
<reference evidence="7 8" key="1">
    <citation type="submission" date="2018-03" db="EMBL/GenBank/DDBJ databases">
        <authorList>
            <person name="Keele B.F."/>
        </authorList>
    </citation>
    <scope>NUCLEOTIDE SEQUENCE [LARGE SCALE GENOMIC DNA]</scope>
    <source>
        <strain evidence="7 8">CECT 8626</strain>
    </source>
</reference>
<evidence type="ECO:0000259" key="6">
    <source>
        <dbReference type="PROSITE" id="PS51194"/>
    </source>
</evidence>
<feature type="region of interest" description="Disordered" evidence="5">
    <location>
        <begin position="831"/>
        <end position="904"/>
    </location>
</feature>
<name>A0A2R8B7V2_9RHOB</name>
<dbReference type="InterPro" id="IPR055206">
    <property type="entry name" value="DEXQc_SUV3"/>
</dbReference>
<keyword evidence="1" id="KW-0547">Nucleotide-binding</keyword>
<dbReference type="InterPro" id="IPR050699">
    <property type="entry name" value="RNA-DNA_Helicase"/>
</dbReference>
<feature type="region of interest" description="Disordered" evidence="5">
    <location>
        <begin position="791"/>
        <end position="811"/>
    </location>
</feature>